<dbReference type="AlphaFoldDB" id="A0AAW6T9B1"/>
<evidence type="ECO:0000313" key="3">
    <source>
        <dbReference type="Proteomes" id="UP001321506"/>
    </source>
</evidence>
<protein>
    <recommendedName>
        <fullName evidence="4">YtxH domain-containing protein</fullName>
    </recommendedName>
</protein>
<dbReference type="RefSeq" id="WP_281488157.1">
    <property type="nucleotide sequence ID" value="NZ_JASATX010000002.1"/>
</dbReference>
<organism evidence="2 3">
    <name type="scientific">Ruicaihuangia caeni</name>
    <dbReference type="NCBI Taxonomy" id="3042517"/>
    <lineage>
        <taxon>Bacteria</taxon>
        <taxon>Bacillati</taxon>
        <taxon>Actinomycetota</taxon>
        <taxon>Actinomycetes</taxon>
        <taxon>Micrococcales</taxon>
        <taxon>Microbacteriaceae</taxon>
        <taxon>Ruicaihuangia</taxon>
    </lineage>
</organism>
<feature type="region of interest" description="Disordered" evidence="1">
    <location>
        <begin position="73"/>
        <end position="159"/>
    </location>
</feature>
<proteinExistence type="predicted"/>
<sequence length="159" mass="16062">MKGKLLFAAGLGLGYVLGARAGRARYDKMKSAAMRFWNSDPMQKRFDEVSDMVKDKAPEVVGFLAETTKKLATKASEKRKAGGEAGHESSGSGAGKNGNGAAKNGNGAGKSRKSAGAPESGASTSTDKIAPDSAASEPRAGTPEGMGAAGPSRAEGPTT</sequence>
<dbReference type="EMBL" id="JASATX010000002">
    <property type="protein sequence ID" value="MDI2098358.1"/>
    <property type="molecule type" value="Genomic_DNA"/>
</dbReference>
<evidence type="ECO:0008006" key="4">
    <source>
        <dbReference type="Google" id="ProtNLM"/>
    </source>
</evidence>
<evidence type="ECO:0000313" key="2">
    <source>
        <dbReference type="EMBL" id="MDI2098358.1"/>
    </source>
</evidence>
<evidence type="ECO:0000256" key="1">
    <source>
        <dbReference type="SAM" id="MobiDB-lite"/>
    </source>
</evidence>
<feature type="compositionally biased region" description="Basic and acidic residues" evidence="1">
    <location>
        <begin position="75"/>
        <end position="87"/>
    </location>
</feature>
<comment type="caution">
    <text evidence="2">The sequence shown here is derived from an EMBL/GenBank/DDBJ whole genome shotgun (WGS) entry which is preliminary data.</text>
</comment>
<reference evidence="2 3" key="1">
    <citation type="submission" date="2023-04" db="EMBL/GenBank/DDBJ databases">
        <title>Klugiella caeni sp. nov. isolated from the sludge of biochemical tank.</title>
        <authorList>
            <person name="Geng K."/>
        </authorList>
    </citation>
    <scope>NUCLEOTIDE SEQUENCE [LARGE SCALE GENOMIC DNA]</scope>
    <source>
        <strain evidence="2 3">YN-L-19</strain>
    </source>
</reference>
<gene>
    <name evidence="2" type="ORF">QF206_05190</name>
</gene>
<dbReference type="Proteomes" id="UP001321506">
    <property type="component" value="Unassembled WGS sequence"/>
</dbReference>
<keyword evidence="3" id="KW-1185">Reference proteome</keyword>
<name>A0AAW6T9B1_9MICO</name>
<accession>A0AAW6T9B1</accession>